<evidence type="ECO:0000256" key="5">
    <source>
        <dbReference type="HAMAP-Rule" id="MF_00445"/>
    </source>
</evidence>
<dbReference type="GO" id="GO:0008137">
    <property type="term" value="F:NADH dehydrogenase (ubiquinone) activity"/>
    <property type="evidence" value="ECO:0007669"/>
    <property type="project" value="InterPro"/>
</dbReference>
<feature type="transmembrane region" description="Helical" evidence="5">
    <location>
        <begin position="264"/>
        <end position="285"/>
    </location>
</feature>
<comment type="catalytic activity">
    <reaction evidence="5">
        <text>a quinone + NADH + 5 H(+)(in) = a quinol + NAD(+) + 4 H(+)(out)</text>
        <dbReference type="Rhea" id="RHEA:57888"/>
        <dbReference type="ChEBI" id="CHEBI:15378"/>
        <dbReference type="ChEBI" id="CHEBI:24646"/>
        <dbReference type="ChEBI" id="CHEBI:57540"/>
        <dbReference type="ChEBI" id="CHEBI:57945"/>
        <dbReference type="ChEBI" id="CHEBI:132124"/>
    </reaction>
</comment>
<feature type="domain" description="NADH:quinone oxidoreductase/Mrp antiporter transmembrane" evidence="7">
    <location>
        <begin position="151"/>
        <end position="425"/>
    </location>
</feature>
<gene>
    <name evidence="5" type="primary">nuoN</name>
    <name evidence="8" type="ORF">EHT25_12055</name>
</gene>
<dbReference type="EMBL" id="RQJO01000008">
    <property type="protein sequence ID" value="RRB04247.1"/>
    <property type="molecule type" value="Genomic_DNA"/>
</dbReference>
<dbReference type="AlphaFoldDB" id="A0A3P1BT63"/>
<feature type="transmembrane region" description="Helical" evidence="5">
    <location>
        <begin position="345"/>
        <end position="368"/>
    </location>
</feature>
<dbReference type="Pfam" id="PF00361">
    <property type="entry name" value="Proton_antipo_M"/>
    <property type="match status" value="1"/>
</dbReference>
<evidence type="ECO:0000313" key="8">
    <source>
        <dbReference type="EMBL" id="RRB04247.1"/>
    </source>
</evidence>
<feature type="transmembrane region" description="Helical" evidence="5">
    <location>
        <begin position="227"/>
        <end position="252"/>
    </location>
</feature>
<feature type="transmembrane region" description="Helical" evidence="5">
    <location>
        <begin position="389"/>
        <end position="411"/>
    </location>
</feature>
<keyword evidence="5" id="KW-1278">Translocase</keyword>
<dbReference type="NCBIfam" id="TIGR01770">
    <property type="entry name" value="NDH_I_N"/>
    <property type="match status" value="1"/>
</dbReference>
<dbReference type="GO" id="GO:0048038">
    <property type="term" value="F:quinone binding"/>
    <property type="evidence" value="ECO:0007669"/>
    <property type="project" value="UniProtKB-KW"/>
</dbReference>
<feature type="transmembrane region" description="Helical" evidence="5">
    <location>
        <begin position="104"/>
        <end position="124"/>
    </location>
</feature>
<protein>
    <recommendedName>
        <fullName evidence="5">NADH-quinone oxidoreductase subunit N</fullName>
        <ecNumber evidence="5">7.1.1.-</ecNumber>
    </recommendedName>
    <alternativeName>
        <fullName evidence="5">NADH dehydrogenase I subunit N</fullName>
    </alternativeName>
    <alternativeName>
        <fullName evidence="5">NDH-1 subunit N</fullName>
    </alternativeName>
</protein>
<dbReference type="GO" id="GO:0012505">
    <property type="term" value="C:endomembrane system"/>
    <property type="evidence" value="ECO:0007669"/>
    <property type="project" value="UniProtKB-SubCell"/>
</dbReference>
<proteinExistence type="inferred from homology"/>
<feature type="transmembrane region" description="Helical" evidence="5">
    <location>
        <begin position="187"/>
        <end position="207"/>
    </location>
</feature>
<dbReference type="EC" id="7.1.1.-" evidence="5"/>
<comment type="similarity">
    <text evidence="5">Belongs to the complex I subunit 2 family.</text>
</comment>
<feature type="transmembrane region" description="Helical" evidence="5">
    <location>
        <begin position="131"/>
        <end position="149"/>
    </location>
</feature>
<comment type="function">
    <text evidence="5">NDH-1 shuttles electrons from NADH, via FMN and iron-sulfur (Fe-S) centers, to quinones in the respiratory chain. The immediate electron acceptor for the enzyme in this species is believed to be a menaquinone. Couples the redox reaction to proton translocation (for every two electrons transferred, four hydrogen ions are translocated across the cytoplasmic membrane), and thus conserves the redox energy in a proton gradient.</text>
</comment>
<feature type="transmembrane region" description="Helical" evidence="5">
    <location>
        <begin position="155"/>
        <end position="175"/>
    </location>
</feature>
<dbReference type="RefSeq" id="WP_124874783.1">
    <property type="nucleotide sequence ID" value="NZ_RQJO01000008.1"/>
</dbReference>
<evidence type="ECO:0000256" key="2">
    <source>
        <dbReference type="ARBA" id="ARBA00022692"/>
    </source>
</evidence>
<feature type="transmembrane region" description="Helical" evidence="5">
    <location>
        <begin position="64"/>
        <end position="84"/>
    </location>
</feature>
<keyword evidence="5" id="KW-0813">Transport</keyword>
<dbReference type="HAMAP" id="MF_00445">
    <property type="entry name" value="NDH1_NuoN_1"/>
    <property type="match status" value="1"/>
</dbReference>
<dbReference type="GO" id="GO:0050136">
    <property type="term" value="F:NADH dehydrogenase (quinone) (non-electrogenic) activity"/>
    <property type="evidence" value="ECO:0007669"/>
    <property type="project" value="UniProtKB-UniRule"/>
</dbReference>
<evidence type="ECO:0000313" key="9">
    <source>
        <dbReference type="Proteomes" id="UP000271925"/>
    </source>
</evidence>
<keyword evidence="4 5" id="KW-0472">Membrane</keyword>
<name>A0A3P1BT63_9BACT</name>
<dbReference type="OrthoDB" id="9811718at2"/>
<evidence type="ECO:0000259" key="7">
    <source>
        <dbReference type="Pfam" id="PF00361"/>
    </source>
</evidence>
<keyword evidence="5" id="KW-0520">NAD</keyword>
<dbReference type="InterPro" id="IPR001750">
    <property type="entry name" value="ND/Mrp_TM"/>
</dbReference>
<keyword evidence="9" id="KW-1185">Reference proteome</keyword>
<sequence>MQLIDQLNDSIRSLSGFWPELALVFAIVLVVIADLVFTPRSPIQLAGFATTPDATLSASKNRSILYALSLTAVVVAGALTFGQVGREKGFLFSSVLLLDNQAVFYKLIVTLAAFFAILHGWAVARPRNELPLDWLPILLGMLLGLYLMTMSVNLLTIYLSIELVSISSYLLTALSTDRKASEGGLKYLLFGAISSAIMLYGMSLLYGLTGTLALSESGNQLAQNDAFVVYVAGFLTLSGLFFKLSLVPFHVWTPDAYEAAPTPVVAFFSVAPKAAALLVLMRILTAFPASFQTPVAVIALASITLGNFSALWQTDAKRLLAYSSIAHAGFLLVGVVAFSETGFEAATFYIATYVFINMAAFLLVDLLAKPQNGNLTIQNFSGLGSSQPLLSAALTVVMIALTGLPPTVGFTAKLLAFSALLEAYQTDTNPWLLALFVVGLLNAIVSLFYYLRIPFLLYFRPVSNTYLSDTKLNLPQLFLAAVVTAPVLILFFKPDWILRWIGSL</sequence>
<keyword evidence="2 5" id="KW-0812">Transmembrane</keyword>
<feature type="transmembrane region" description="Helical" evidence="5">
    <location>
        <begin position="431"/>
        <end position="451"/>
    </location>
</feature>
<comment type="subcellular location">
    <subcellularLocation>
        <location evidence="5">Cell membrane</location>
        <topology evidence="5">Multi-pass membrane protein</topology>
    </subcellularLocation>
    <subcellularLocation>
        <location evidence="1">Endomembrane system</location>
        <topology evidence="1">Multi-pass membrane protein</topology>
    </subcellularLocation>
    <subcellularLocation>
        <location evidence="6">Membrane</location>
        <topology evidence="6">Multi-pass membrane protein</topology>
    </subcellularLocation>
</comment>
<evidence type="ECO:0000256" key="3">
    <source>
        <dbReference type="ARBA" id="ARBA00022989"/>
    </source>
</evidence>
<evidence type="ECO:0000256" key="4">
    <source>
        <dbReference type="ARBA" id="ARBA00023136"/>
    </source>
</evidence>
<dbReference type="PANTHER" id="PTHR22773">
    <property type="entry name" value="NADH DEHYDROGENASE"/>
    <property type="match status" value="1"/>
</dbReference>
<dbReference type="GO" id="GO:0042773">
    <property type="term" value="P:ATP synthesis coupled electron transport"/>
    <property type="evidence" value="ECO:0007669"/>
    <property type="project" value="InterPro"/>
</dbReference>
<dbReference type="GO" id="GO:0005886">
    <property type="term" value="C:plasma membrane"/>
    <property type="evidence" value="ECO:0007669"/>
    <property type="project" value="UniProtKB-SubCell"/>
</dbReference>
<comment type="caution">
    <text evidence="8">The sequence shown here is derived from an EMBL/GenBank/DDBJ whole genome shotgun (WGS) entry which is preliminary data.</text>
</comment>
<feature type="transmembrane region" description="Helical" evidence="5">
    <location>
        <begin position="319"/>
        <end position="339"/>
    </location>
</feature>
<feature type="transmembrane region" description="Helical" evidence="5">
    <location>
        <begin position="291"/>
        <end position="312"/>
    </location>
</feature>
<keyword evidence="5" id="KW-0874">Quinone</keyword>
<keyword evidence="3 5" id="KW-1133">Transmembrane helix</keyword>
<dbReference type="InterPro" id="IPR010096">
    <property type="entry name" value="NADH-Q_OxRdtase_suN/2"/>
</dbReference>
<keyword evidence="5" id="KW-1003">Cell membrane</keyword>
<reference evidence="8 9" key="1">
    <citation type="submission" date="2018-11" db="EMBL/GenBank/DDBJ databases">
        <authorList>
            <person name="Zhou Z."/>
            <person name="Wang G."/>
        </authorList>
    </citation>
    <scope>NUCLEOTIDE SEQUENCE [LARGE SCALE GENOMIC DNA]</scope>
    <source>
        <strain evidence="8 9">KCTC52004</strain>
    </source>
</reference>
<comment type="subunit">
    <text evidence="5">NDH-1 is composed of 14 different subunits. Subunits NuoA, H, J, K, L, M, N constitute the membrane sector of the complex.</text>
</comment>
<accession>A0A3P1BT63</accession>
<feature type="transmembrane region" description="Helical" evidence="5">
    <location>
        <begin position="472"/>
        <end position="492"/>
    </location>
</feature>
<organism evidence="8 9">
    <name type="scientific">Larkinella rosea</name>
    <dbReference type="NCBI Taxonomy" id="2025312"/>
    <lineage>
        <taxon>Bacteria</taxon>
        <taxon>Pseudomonadati</taxon>
        <taxon>Bacteroidota</taxon>
        <taxon>Cytophagia</taxon>
        <taxon>Cytophagales</taxon>
        <taxon>Spirosomataceae</taxon>
        <taxon>Larkinella</taxon>
    </lineage>
</organism>
<evidence type="ECO:0000256" key="1">
    <source>
        <dbReference type="ARBA" id="ARBA00004127"/>
    </source>
</evidence>
<evidence type="ECO:0000256" key="6">
    <source>
        <dbReference type="RuleBase" id="RU000320"/>
    </source>
</evidence>
<dbReference type="Proteomes" id="UP000271925">
    <property type="component" value="Unassembled WGS sequence"/>
</dbReference>
<feature type="transmembrane region" description="Helical" evidence="5">
    <location>
        <begin position="17"/>
        <end position="37"/>
    </location>
</feature>